<feature type="compositionally biased region" description="Polar residues" evidence="6">
    <location>
        <begin position="694"/>
        <end position="726"/>
    </location>
</feature>
<feature type="compositionally biased region" description="Basic and acidic residues" evidence="6">
    <location>
        <begin position="1077"/>
        <end position="1094"/>
    </location>
</feature>
<evidence type="ECO:0000313" key="9">
    <source>
        <dbReference type="EMBL" id="KAF9519233.1"/>
    </source>
</evidence>
<feature type="compositionally biased region" description="Basic and acidic residues" evidence="6">
    <location>
        <begin position="684"/>
        <end position="693"/>
    </location>
</feature>
<dbReference type="GO" id="GO:0007165">
    <property type="term" value="P:signal transduction"/>
    <property type="evidence" value="ECO:0007669"/>
    <property type="project" value="InterPro"/>
</dbReference>
<dbReference type="InterPro" id="IPR008936">
    <property type="entry name" value="Rho_GTPase_activation_prot"/>
</dbReference>
<feature type="compositionally biased region" description="Low complexity" evidence="6">
    <location>
        <begin position="571"/>
        <end position="583"/>
    </location>
</feature>
<evidence type="ECO:0008006" key="11">
    <source>
        <dbReference type="Google" id="ProtNLM"/>
    </source>
</evidence>
<dbReference type="SMART" id="SM00324">
    <property type="entry name" value="RhoGAP"/>
    <property type="match status" value="1"/>
</dbReference>
<dbReference type="EMBL" id="MU128919">
    <property type="protein sequence ID" value="KAF9519233.1"/>
    <property type="molecule type" value="Genomic_DNA"/>
</dbReference>
<dbReference type="CDD" id="cd00159">
    <property type="entry name" value="RhoGAP"/>
    <property type="match status" value="1"/>
</dbReference>
<evidence type="ECO:0000259" key="7">
    <source>
        <dbReference type="PROSITE" id="PS50023"/>
    </source>
</evidence>
<evidence type="ECO:0000256" key="3">
    <source>
        <dbReference type="ARBA" id="ARBA00022833"/>
    </source>
</evidence>
<feature type="domain" description="Rho-GAP" evidence="8">
    <location>
        <begin position="1161"/>
        <end position="1348"/>
    </location>
</feature>
<organism evidence="9 10">
    <name type="scientific">Hydnum rufescens UP504</name>
    <dbReference type="NCBI Taxonomy" id="1448309"/>
    <lineage>
        <taxon>Eukaryota</taxon>
        <taxon>Fungi</taxon>
        <taxon>Dikarya</taxon>
        <taxon>Basidiomycota</taxon>
        <taxon>Agaricomycotina</taxon>
        <taxon>Agaricomycetes</taxon>
        <taxon>Cantharellales</taxon>
        <taxon>Hydnaceae</taxon>
        <taxon>Hydnum</taxon>
    </lineage>
</organism>
<feature type="domain" description="LIM zinc-binding" evidence="7">
    <location>
        <begin position="119"/>
        <end position="178"/>
    </location>
</feature>
<dbReference type="InterPro" id="IPR050729">
    <property type="entry name" value="Rho-GAP"/>
</dbReference>
<dbReference type="GO" id="GO:0005737">
    <property type="term" value="C:cytoplasm"/>
    <property type="evidence" value="ECO:0007669"/>
    <property type="project" value="TreeGrafter"/>
</dbReference>
<dbReference type="PANTHER" id="PTHR23176:SF128">
    <property type="entry name" value="RHO GTPASE-ACTIVATING PROTEIN RGD1"/>
    <property type="match status" value="1"/>
</dbReference>
<dbReference type="PROSITE" id="PS50023">
    <property type="entry name" value="LIM_DOMAIN_2"/>
    <property type="match status" value="1"/>
</dbReference>
<keyword evidence="5" id="KW-0175">Coiled coil</keyword>
<feature type="compositionally biased region" description="Basic and acidic residues" evidence="6">
    <location>
        <begin position="620"/>
        <end position="631"/>
    </location>
</feature>
<keyword evidence="2 4" id="KW-0479">Metal-binding</keyword>
<comment type="caution">
    <text evidence="9">The sequence shown here is derived from an EMBL/GenBank/DDBJ whole genome shotgun (WGS) entry which is preliminary data.</text>
</comment>
<dbReference type="GO" id="GO:0046872">
    <property type="term" value="F:metal ion binding"/>
    <property type="evidence" value="ECO:0007669"/>
    <property type="project" value="UniProtKB-KW"/>
</dbReference>
<reference evidence="9" key="1">
    <citation type="journal article" date="2020" name="Nat. Commun.">
        <title>Large-scale genome sequencing of mycorrhizal fungi provides insights into the early evolution of symbiotic traits.</title>
        <authorList>
            <person name="Miyauchi S."/>
            <person name="Kiss E."/>
            <person name="Kuo A."/>
            <person name="Drula E."/>
            <person name="Kohler A."/>
            <person name="Sanchez-Garcia M."/>
            <person name="Morin E."/>
            <person name="Andreopoulos B."/>
            <person name="Barry K.W."/>
            <person name="Bonito G."/>
            <person name="Buee M."/>
            <person name="Carver A."/>
            <person name="Chen C."/>
            <person name="Cichocki N."/>
            <person name="Clum A."/>
            <person name="Culley D."/>
            <person name="Crous P.W."/>
            <person name="Fauchery L."/>
            <person name="Girlanda M."/>
            <person name="Hayes R.D."/>
            <person name="Keri Z."/>
            <person name="LaButti K."/>
            <person name="Lipzen A."/>
            <person name="Lombard V."/>
            <person name="Magnuson J."/>
            <person name="Maillard F."/>
            <person name="Murat C."/>
            <person name="Nolan M."/>
            <person name="Ohm R.A."/>
            <person name="Pangilinan J."/>
            <person name="Pereira M.F."/>
            <person name="Perotto S."/>
            <person name="Peter M."/>
            <person name="Pfister S."/>
            <person name="Riley R."/>
            <person name="Sitrit Y."/>
            <person name="Stielow J.B."/>
            <person name="Szollosi G."/>
            <person name="Zifcakova L."/>
            <person name="Stursova M."/>
            <person name="Spatafora J.W."/>
            <person name="Tedersoo L."/>
            <person name="Vaario L.M."/>
            <person name="Yamada A."/>
            <person name="Yan M."/>
            <person name="Wang P."/>
            <person name="Xu J."/>
            <person name="Bruns T."/>
            <person name="Baldrian P."/>
            <person name="Vilgalys R."/>
            <person name="Dunand C."/>
            <person name="Henrissat B."/>
            <person name="Grigoriev I.V."/>
            <person name="Hibbett D."/>
            <person name="Nagy L.G."/>
            <person name="Martin F.M."/>
        </authorList>
    </citation>
    <scope>NUCLEOTIDE SEQUENCE</scope>
    <source>
        <strain evidence="9">UP504</strain>
    </source>
</reference>
<feature type="region of interest" description="Disordered" evidence="6">
    <location>
        <begin position="1075"/>
        <end position="1096"/>
    </location>
</feature>
<keyword evidence="10" id="KW-1185">Reference proteome</keyword>
<gene>
    <name evidence="9" type="ORF">BS47DRAFT_1388356</name>
</gene>
<dbReference type="InterPro" id="IPR000198">
    <property type="entry name" value="RhoGAP_dom"/>
</dbReference>
<dbReference type="PROSITE" id="PS00478">
    <property type="entry name" value="LIM_DOMAIN_1"/>
    <property type="match status" value="1"/>
</dbReference>
<feature type="region of interest" description="Disordered" evidence="6">
    <location>
        <begin position="179"/>
        <end position="211"/>
    </location>
</feature>
<dbReference type="Proteomes" id="UP000886523">
    <property type="component" value="Unassembled WGS sequence"/>
</dbReference>
<dbReference type="InterPro" id="IPR001781">
    <property type="entry name" value="Znf_LIM"/>
</dbReference>
<keyword evidence="4" id="KW-0440">LIM domain</keyword>
<feature type="region of interest" description="Disordered" evidence="6">
    <location>
        <begin position="382"/>
        <end position="606"/>
    </location>
</feature>
<dbReference type="Gene3D" id="2.10.110.10">
    <property type="entry name" value="Cysteine Rich Protein"/>
    <property type="match status" value="1"/>
</dbReference>
<feature type="compositionally biased region" description="Polar residues" evidence="6">
    <location>
        <begin position="662"/>
        <end position="675"/>
    </location>
</feature>
<evidence type="ECO:0000256" key="6">
    <source>
        <dbReference type="SAM" id="MobiDB-lite"/>
    </source>
</evidence>
<accession>A0A9P6E1G4</accession>
<feature type="compositionally biased region" description="Polar residues" evidence="6">
    <location>
        <begin position="382"/>
        <end position="397"/>
    </location>
</feature>
<dbReference type="Pfam" id="PF00620">
    <property type="entry name" value="RhoGAP"/>
    <property type="match status" value="1"/>
</dbReference>
<evidence type="ECO:0000256" key="5">
    <source>
        <dbReference type="SAM" id="Coils"/>
    </source>
</evidence>
<name>A0A9P6E1G4_9AGAM</name>
<dbReference type="PROSITE" id="PS50238">
    <property type="entry name" value="RHOGAP"/>
    <property type="match status" value="1"/>
</dbReference>
<keyword evidence="1" id="KW-0343">GTPase activation</keyword>
<keyword evidence="3 4" id="KW-0862">Zinc</keyword>
<feature type="compositionally biased region" description="Polar residues" evidence="6">
    <location>
        <begin position="542"/>
        <end position="551"/>
    </location>
</feature>
<feature type="region of interest" description="Disordered" evidence="6">
    <location>
        <begin position="618"/>
        <end position="748"/>
    </location>
</feature>
<dbReference type="Pfam" id="PF00412">
    <property type="entry name" value="LIM"/>
    <property type="match status" value="1"/>
</dbReference>
<evidence type="ECO:0000256" key="1">
    <source>
        <dbReference type="ARBA" id="ARBA00022468"/>
    </source>
</evidence>
<feature type="region of interest" description="Disordered" evidence="6">
    <location>
        <begin position="237"/>
        <end position="265"/>
    </location>
</feature>
<feature type="compositionally biased region" description="Basic residues" evidence="6">
    <location>
        <begin position="179"/>
        <end position="194"/>
    </location>
</feature>
<evidence type="ECO:0000256" key="4">
    <source>
        <dbReference type="PROSITE-ProRule" id="PRU00125"/>
    </source>
</evidence>
<dbReference type="OrthoDB" id="79452at2759"/>
<dbReference type="GO" id="GO:0005096">
    <property type="term" value="F:GTPase activator activity"/>
    <property type="evidence" value="ECO:0007669"/>
    <property type="project" value="UniProtKB-KW"/>
</dbReference>
<dbReference type="SUPFAM" id="SSF48350">
    <property type="entry name" value="GTPase activation domain, GAP"/>
    <property type="match status" value="1"/>
</dbReference>
<feature type="compositionally biased region" description="Low complexity" evidence="6">
    <location>
        <begin position="518"/>
        <end position="532"/>
    </location>
</feature>
<dbReference type="PANTHER" id="PTHR23176">
    <property type="entry name" value="RHO/RAC/CDC GTPASE-ACTIVATING PROTEIN"/>
    <property type="match status" value="1"/>
</dbReference>
<sequence>MSVAGPSQPTTITAYRHDQGSLNYDKVASSVCGGCSKTIGAETEGVVVAFGSLYKVLSMAHRLVRKAPDSSWASVGSSIHAYLDALHSFRCAKCGDQVNADSTLLLLGDGHPICSNCSYVCNVCNLQIQDEAIMAGQDAFHAACFTCKTCHKRIEETVFAKASHGIYCMDCHNDRVARTRRHAERRQAKTRSQRTKTAGGSREPAPRTPVRRYGTHYVRPSIHGFVLQLSREVARSNLEPQPRPQSSYALSIASPPDPLGVTDDTYSFSISQPSTQQVPQDVAPGQDLLDQTILITQPPPQLHYPADEPPWNPSPVDIDNDTMSFADMQDSVILLHSTEDQHPIAERASMLSVPLPNVPGESRRKHYDEGVRPLQAFFGKQQQQTLLSPAGQTSLSIPSGLDIPGHTPKSEKRRSINPIYKPSTPNQLSNDGSQSVRSPSPDSMHTAYYSPAVSPDDGRSSPLREAQNRSRSRSPSPFANHYSVPHLANGDEERIETPPSSRSFPPRGKSLPSSQPLSKTASSASTSTIRPLPKIRPPIPSQTPSSHSRNVSLPSDDPPSPKGDPEDPLYSPSSSAFSDISESALQNPRLLEPPALPPMRFSSGPEKFKGFAADILKVVSDSEPRVPRPRDSGVLTKSLNATLDGGQPPSPSQEAARRITSLIESKSTPTVPHQHSGSSGESEGSLRIRKDSDTSVPHSVSQPSTPNHPHTRSFHQAQWHSESTPTVARPPRKSSSASDHLNGGMLGESYNSLSNGSVVSLVPSLRPSLLRNDPGDLASRRLREALNDATARNAKSVKLDPELAEAVLKALDGTKEMYSGLKGDMDQIKRTSHQYMTGFSVAQEEYQKEVAARKDLQAEVTRLRVQLSGQAARLTAMSAEQRTRASMEKLALELGTQIVCLEHEIAKLRVDRDMALAEIEELVETKKSVLNGNSADLTSNISRALSTRLDYVKSQYRKELEPLQEKRERLFKEVVELREARDIFLEETTALNSRNEQLADLNAQIASQIQSTVAEAGAQSGNMNQLTADASTLSIFSESASLKSSLRGKRNDQRSGYAASVFSFNTAASSTLEGSEETGKFGKVGKTDPPEPHTSKKFKWFRDGVMTVGKTPPPMLPPPEKVKGHNFISANLLRIPVILTLSFSIEIAILSATRAPSMFGRDLIEQVRADAQGGSRDIPIIVEKCIEAVEVIGLDYEGIYRKTGGSSQSKAITQLFERGQYEAFDLLDTDAFNDISSVTSVLKNYFRALPNPLLTFDLHDQFVNAMVACLVGVGHQLPREHYCTLRALMIHLNRIRLRSDENLMTARNLGVVFGPTLMRSRDPTQEFADMAGKALSVEFLHSSKPYVLCYPSPCPPISNRFPAANILQALCYETLPNLHLFALPFETKYTLFFDACFFDAWTQFYRLPS</sequence>
<evidence type="ECO:0000256" key="2">
    <source>
        <dbReference type="ARBA" id="ARBA00022723"/>
    </source>
</evidence>
<proteinExistence type="predicted"/>
<feature type="coiled-coil region" evidence="5">
    <location>
        <begin position="953"/>
        <end position="980"/>
    </location>
</feature>
<protein>
    <recommendedName>
        <fullName evidence="11">RhoGAP-domain-containing protein</fullName>
    </recommendedName>
</protein>
<evidence type="ECO:0000259" key="8">
    <source>
        <dbReference type="PROSITE" id="PS50238"/>
    </source>
</evidence>
<dbReference type="Gene3D" id="1.10.555.10">
    <property type="entry name" value="Rho GTPase activation protein"/>
    <property type="match status" value="1"/>
</dbReference>
<feature type="compositionally biased region" description="Polar residues" evidence="6">
    <location>
        <begin position="423"/>
        <end position="443"/>
    </location>
</feature>
<evidence type="ECO:0000313" key="10">
    <source>
        <dbReference type="Proteomes" id="UP000886523"/>
    </source>
</evidence>
<dbReference type="SMART" id="SM00132">
    <property type="entry name" value="LIM"/>
    <property type="match status" value="1"/>
</dbReference>